<dbReference type="InterPro" id="IPR013517">
    <property type="entry name" value="FG-GAP"/>
</dbReference>
<dbReference type="EMBL" id="UINC01009771">
    <property type="protein sequence ID" value="SVA43745.1"/>
    <property type="molecule type" value="Genomic_DNA"/>
</dbReference>
<accession>A0A381VTY4</accession>
<dbReference type="Gene3D" id="2.130.10.130">
    <property type="entry name" value="Integrin alpha, N-terminal"/>
    <property type="match status" value="1"/>
</dbReference>
<proteinExistence type="predicted"/>
<evidence type="ECO:0000313" key="2">
    <source>
        <dbReference type="EMBL" id="SVA43745.1"/>
    </source>
</evidence>
<sequence length="435" mass="48087">MKFQAILLASIVILGCGEKPSRGESKMAEKRSVFYFSDVSEKSGLGGYLHENGAFGEKWFPEPMGPGCGFIDYDGDGWEDILLVTGGSFRGMGKKQVPAIRLMRNNTDGTFSDVSNEVGLSNVFTYPFGIAAADFDNDGDQDFLLTTLYENLLFKNTSGYFTEVGSESGLSTEHGLSTSPIFFDADRDGHLDLYVGNYTDWSPDTDVWCTFRGEKGYCTPEVYKGTPSRFYQNNGDGSFTDRTSEAGFLPAPGKTLGVAEYDYDKDGWPDLIVANDLERDLLYENNQDGTFAEKGMIKGMAFDAMGRARAGMGVDVGLVDRSDEITIFVGNFQNEMFSVYRYSPEGFFTDFAAISKLGRQSLRVLTFGLFLFDVELDGDLDLLAANGHIQVEVESENNEFQFKQLAQLFLNNGDGVFDLFKGNEGSVFRKPIVGR</sequence>
<evidence type="ECO:0008006" key="3">
    <source>
        <dbReference type="Google" id="ProtNLM"/>
    </source>
</evidence>
<dbReference type="InterPro" id="IPR027039">
    <property type="entry name" value="Crtac1"/>
</dbReference>
<organism evidence="2">
    <name type="scientific">marine metagenome</name>
    <dbReference type="NCBI Taxonomy" id="408172"/>
    <lineage>
        <taxon>unclassified sequences</taxon>
        <taxon>metagenomes</taxon>
        <taxon>ecological metagenomes</taxon>
    </lineage>
</organism>
<evidence type="ECO:0000256" key="1">
    <source>
        <dbReference type="ARBA" id="ARBA00022729"/>
    </source>
</evidence>
<feature type="non-terminal residue" evidence="2">
    <location>
        <position position="435"/>
    </location>
</feature>
<dbReference type="SUPFAM" id="SSF69318">
    <property type="entry name" value="Integrin alpha N-terminal domain"/>
    <property type="match status" value="1"/>
</dbReference>
<name>A0A381VTY4_9ZZZZ</name>
<dbReference type="PROSITE" id="PS51257">
    <property type="entry name" value="PROKAR_LIPOPROTEIN"/>
    <property type="match status" value="1"/>
</dbReference>
<dbReference type="AlphaFoldDB" id="A0A381VTY4"/>
<dbReference type="InterPro" id="IPR028994">
    <property type="entry name" value="Integrin_alpha_N"/>
</dbReference>
<reference evidence="2" key="1">
    <citation type="submission" date="2018-05" db="EMBL/GenBank/DDBJ databases">
        <authorList>
            <person name="Lanie J.A."/>
            <person name="Ng W.-L."/>
            <person name="Kazmierczak K.M."/>
            <person name="Andrzejewski T.M."/>
            <person name="Davidsen T.M."/>
            <person name="Wayne K.J."/>
            <person name="Tettelin H."/>
            <person name="Glass J.I."/>
            <person name="Rusch D."/>
            <person name="Podicherti R."/>
            <person name="Tsui H.-C.T."/>
            <person name="Winkler M.E."/>
        </authorList>
    </citation>
    <scope>NUCLEOTIDE SEQUENCE</scope>
</reference>
<dbReference type="Pfam" id="PF13517">
    <property type="entry name" value="FG-GAP_3"/>
    <property type="match status" value="2"/>
</dbReference>
<dbReference type="PANTHER" id="PTHR16026">
    <property type="entry name" value="CARTILAGE ACIDIC PROTEIN 1"/>
    <property type="match status" value="1"/>
</dbReference>
<keyword evidence="1" id="KW-0732">Signal</keyword>
<dbReference type="PANTHER" id="PTHR16026:SF0">
    <property type="entry name" value="CARTILAGE ACIDIC PROTEIN 1"/>
    <property type="match status" value="1"/>
</dbReference>
<protein>
    <recommendedName>
        <fullName evidence="3">ASPIC/UnbV domain-containing protein</fullName>
    </recommendedName>
</protein>
<gene>
    <name evidence="2" type="ORF">METZ01_LOCUS96599</name>
</gene>